<reference evidence="2" key="1">
    <citation type="submission" date="2016-07" db="EMBL/GenBank/DDBJ databases">
        <title>Nontailed viruses are major unrecognized killers of bacteria in the ocean.</title>
        <authorList>
            <person name="Kauffman K."/>
            <person name="Hussain F."/>
            <person name="Yang J."/>
            <person name="Arevalo P."/>
            <person name="Brown J."/>
            <person name="Cutler M."/>
            <person name="Kelly L."/>
            <person name="Polz M.F."/>
        </authorList>
    </citation>
    <scope>NUCLEOTIDE SEQUENCE [LARGE SCALE GENOMIC DNA]</scope>
    <source>
        <strain evidence="2">10N.286.55.C1</strain>
    </source>
</reference>
<sequence>MAKRPVFSPYRDKVGVAEKLIDFKWHSGFAVSQKQKSIQSLHQEAKIFGYQDLLEISSKSEDDLGVSMSAFNLKITTKKYNRSFSVESAFQGSKVFDRGGPYTDLFMVDSLTAKRDIRIKESGNLTSFNFFNQTFPNEPRTFFYDWLYINALVQNVDICNSIRDYDGFTDIEFNPERSINCQAHAVALYRSFVHNNVLQQALSSPSEFLALTEEHYERQKRNITIQKHMF</sequence>
<dbReference type="RefSeq" id="WP_102268120.1">
    <property type="nucleotide sequence ID" value="NZ_MCSH01000140.1"/>
</dbReference>
<accession>A0A2N7BPB3</accession>
<comment type="caution">
    <text evidence="1">The sequence shown here is derived from an EMBL/GenBank/DDBJ whole genome shotgun (WGS) entry which is preliminary data.</text>
</comment>
<dbReference type="Pfam" id="PF22397">
    <property type="entry name" value="NADAR-DarT1"/>
    <property type="match status" value="1"/>
</dbReference>
<organism evidence="1 2">
    <name type="scientific">Vibrio lentus</name>
    <dbReference type="NCBI Taxonomy" id="136468"/>
    <lineage>
        <taxon>Bacteria</taxon>
        <taxon>Pseudomonadati</taxon>
        <taxon>Pseudomonadota</taxon>
        <taxon>Gammaproteobacteria</taxon>
        <taxon>Vibrionales</taxon>
        <taxon>Vibrionaceae</taxon>
        <taxon>Vibrio</taxon>
    </lineage>
</organism>
<protein>
    <submittedName>
        <fullName evidence="1">Uncharacterized protein</fullName>
    </submittedName>
</protein>
<proteinExistence type="predicted"/>
<name>A0A2N7BPB3_9VIBR</name>
<evidence type="ECO:0000313" key="2">
    <source>
        <dbReference type="Proteomes" id="UP000235778"/>
    </source>
</evidence>
<dbReference type="Proteomes" id="UP000235778">
    <property type="component" value="Unassembled WGS sequence"/>
</dbReference>
<dbReference type="EMBL" id="MCSI01000144">
    <property type="protein sequence ID" value="PME60438.1"/>
    <property type="molecule type" value="Genomic_DNA"/>
</dbReference>
<dbReference type="AlphaFoldDB" id="A0A2N7BPB3"/>
<gene>
    <name evidence="1" type="ORF">BCV30_01285</name>
</gene>
<dbReference type="InterPro" id="IPR053913">
    <property type="entry name" value="NADAR-DarT1"/>
</dbReference>
<evidence type="ECO:0000313" key="1">
    <source>
        <dbReference type="EMBL" id="PME60438.1"/>
    </source>
</evidence>